<evidence type="ECO:0000256" key="1">
    <source>
        <dbReference type="ARBA" id="ARBA00023002"/>
    </source>
</evidence>
<dbReference type="AlphaFoldDB" id="A0A2T7UX67"/>
<reference evidence="3 4" key="1">
    <citation type="journal article" date="2011" name="Syst. Appl. Microbiol.">
        <title>Defluviimonas denitrificans gen. nov., sp. nov., and Pararhodobacter aggregans gen. nov., sp. nov., non-phototrophic Rhodobacteraceae from the biofilter of a marine aquaculture.</title>
        <authorList>
            <person name="Foesel B.U."/>
            <person name="Drake H.L."/>
            <person name="Schramm A."/>
        </authorList>
    </citation>
    <scope>NUCLEOTIDE SEQUENCE [LARGE SCALE GENOMIC DNA]</scope>
    <source>
        <strain evidence="3 4">D1-19</strain>
    </source>
</reference>
<keyword evidence="4" id="KW-1185">Reference proteome</keyword>
<dbReference type="Gene3D" id="3.30.9.10">
    <property type="entry name" value="D-Amino Acid Oxidase, subunit A, domain 2"/>
    <property type="match status" value="1"/>
</dbReference>
<organism evidence="3 4">
    <name type="scientific">Pararhodobacter aggregans</name>
    <dbReference type="NCBI Taxonomy" id="404875"/>
    <lineage>
        <taxon>Bacteria</taxon>
        <taxon>Pseudomonadati</taxon>
        <taxon>Pseudomonadota</taxon>
        <taxon>Alphaproteobacteria</taxon>
        <taxon>Rhodobacterales</taxon>
        <taxon>Paracoccaceae</taxon>
        <taxon>Pararhodobacter</taxon>
    </lineage>
</organism>
<dbReference type="PANTHER" id="PTHR13847">
    <property type="entry name" value="SARCOSINE DEHYDROGENASE-RELATED"/>
    <property type="match status" value="1"/>
</dbReference>
<evidence type="ECO:0000313" key="4">
    <source>
        <dbReference type="Proteomes" id="UP000244810"/>
    </source>
</evidence>
<dbReference type="Pfam" id="PF01266">
    <property type="entry name" value="DAO"/>
    <property type="match status" value="1"/>
</dbReference>
<dbReference type="OrthoDB" id="9805337at2"/>
<evidence type="ECO:0000259" key="2">
    <source>
        <dbReference type="Pfam" id="PF01266"/>
    </source>
</evidence>
<evidence type="ECO:0000313" key="3">
    <source>
        <dbReference type="EMBL" id="PVE49367.1"/>
    </source>
</evidence>
<proteinExistence type="predicted"/>
<protein>
    <submittedName>
        <fullName evidence="3">FAD-dependent oxidoreductase</fullName>
    </submittedName>
</protein>
<comment type="caution">
    <text evidence="3">The sequence shown here is derived from an EMBL/GenBank/DDBJ whole genome shotgun (WGS) entry which is preliminary data.</text>
</comment>
<keyword evidence="1" id="KW-0560">Oxidoreductase</keyword>
<dbReference type="GO" id="GO:0016491">
    <property type="term" value="F:oxidoreductase activity"/>
    <property type="evidence" value="ECO:0007669"/>
    <property type="project" value="UniProtKB-KW"/>
</dbReference>
<name>A0A2T7UX67_9RHOB</name>
<dbReference type="RefSeq" id="WP_107749871.1">
    <property type="nucleotide sequence ID" value="NZ_QBKF01000001.1"/>
</dbReference>
<dbReference type="GO" id="GO:0005737">
    <property type="term" value="C:cytoplasm"/>
    <property type="evidence" value="ECO:0007669"/>
    <property type="project" value="TreeGrafter"/>
</dbReference>
<sequence>MEIAVVGAGIIGLTVAHRLAGEGHRVTLIAPAEEPHKASTGNAGTIAGYAVDPVGTPEVLRDLPRLLLNRDSPLAIHRPSALRLAPWLWRFARQAGPRGAEANRRVLARILGDADSRWRGLAFSLGAGGLLREAGALYAYDTVEGLNAAEAGMDRRRAHGVTVERLDASQLLALEPRLPPGRFGGGMLFPGTLWLSDPAAMLTRIEAALRVARIEARVTALTRRGAGWQVTHEEGAQEVEAVVLAAGAWSARLLKPLGVRVPLTAERGYHLEFDRVEKVARPLCPVRRGFYFTPMAGRLRAAGTVELGGIGAAPSPHRWDWLEEGVRSVFPDLPPPSRRWMGLRPSVPDSLPVVGLARKGLVCAFGHGHLGLTLAPWTAERVSAALAGGPLDEAVSPLRFNR</sequence>
<dbReference type="InterPro" id="IPR036188">
    <property type="entry name" value="FAD/NAD-bd_sf"/>
</dbReference>
<dbReference type="Proteomes" id="UP000244810">
    <property type="component" value="Unassembled WGS sequence"/>
</dbReference>
<dbReference type="InterPro" id="IPR006076">
    <property type="entry name" value="FAD-dep_OxRdtase"/>
</dbReference>
<feature type="domain" description="FAD dependent oxidoreductase" evidence="2">
    <location>
        <begin position="3"/>
        <end position="383"/>
    </location>
</feature>
<dbReference type="Gene3D" id="3.50.50.60">
    <property type="entry name" value="FAD/NAD(P)-binding domain"/>
    <property type="match status" value="2"/>
</dbReference>
<dbReference type="SUPFAM" id="SSF51905">
    <property type="entry name" value="FAD/NAD(P)-binding domain"/>
    <property type="match status" value="1"/>
</dbReference>
<accession>A0A2T7UX67</accession>
<dbReference type="PANTHER" id="PTHR13847:SF289">
    <property type="entry name" value="GLYCINE OXIDASE"/>
    <property type="match status" value="1"/>
</dbReference>
<gene>
    <name evidence="3" type="ORF">DDE23_02895</name>
</gene>
<dbReference type="EMBL" id="QDDR01000001">
    <property type="protein sequence ID" value="PVE49367.1"/>
    <property type="molecule type" value="Genomic_DNA"/>
</dbReference>